<dbReference type="GO" id="GO:0003729">
    <property type="term" value="F:mRNA binding"/>
    <property type="evidence" value="ECO:0007669"/>
    <property type="project" value="InterPro"/>
</dbReference>
<dbReference type="SUPFAM" id="SSF48464">
    <property type="entry name" value="ENTH/VHS domain"/>
    <property type="match status" value="1"/>
</dbReference>
<dbReference type="PROSITE" id="PS00028">
    <property type="entry name" value="ZINC_FINGER_C2H2_1"/>
    <property type="match status" value="1"/>
</dbReference>
<dbReference type="Pfam" id="PF23228">
    <property type="entry name" value="zf_PCFS4"/>
    <property type="match status" value="1"/>
</dbReference>
<dbReference type="InterPro" id="IPR045154">
    <property type="entry name" value="PCF11-like"/>
</dbReference>
<dbReference type="InterPro" id="IPR008942">
    <property type="entry name" value="ENTH_VHS"/>
</dbReference>
<evidence type="ECO:0000313" key="5">
    <source>
        <dbReference type="RefSeq" id="XP_020103161.1"/>
    </source>
</evidence>
<evidence type="ECO:0000259" key="3">
    <source>
        <dbReference type="PROSITE" id="PS51391"/>
    </source>
</evidence>
<name>A0A6P5G3K1_ANACO</name>
<feature type="region of interest" description="Disordered" evidence="2">
    <location>
        <begin position="433"/>
        <end position="453"/>
    </location>
</feature>
<dbReference type="Pfam" id="PF04818">
    <property type="entry name" value="CID"/>
    <property type="match status" value="1"/>
</dbReference>
<dbReference type="GO" id="GO:0031124">
    <property type="term" value="P:mRNA 3'-end processing"/>
    <property type="evidence" value="ECO:0007669"/>
    <property type="project" value="InterPro"/>
</dbReference>
<reference evidence="5" key="2">
    <citation type="submission" date="2025-08" db="UniProtKB">
        <authorList>
            <consortium name="RefSeq"/>
        </authorList>
    </citation>
    <scope>IDENTIFICATION</scope>
    <source>
        <tissue evidence="5">Leaf</tissue>
    </source>
</reference>
<dbReference type="InterPro" id="IPR047415">
    <property type="entry name" value="Pcf11_CID"/>
</dbReference>
<dbReference type="GO" id="GO:0005849">
    <property type="term" value="C:mRNA cleavage factor complex"/>
    <property type="evidence" value="ECO:0007669"/>
    <property type="project" value="TreeGrafter"/>
</dbReference>
<reference evidence="4" key="1">
    <citation type="journal article" date="2015" name="Nat. Genet.">
        <title>The pineapple genome and the evolution of CAM photosynthesis.</title>
        <authorList>
            <person name="Ming R."/>
            <person name="VanBuren R."/>
            <person name="Wai C.M."/>
            <person name="Tang H."/>
            <person name="Schatz M.C."/>
            <person name="Bowers J.E."/>
            <person name="Lyons E."/>
            <person name="Wang M.L."/>
            <person name="Chen J."/>
            <person name="Biggers E."/>
            <person name="Zhang J."/>
            <person name="Huang L."/>
            <person name="Zhang L."/>
            <person name="Miao W."/>
            <person name="Zhang J."/>
            <person name="Ye Z."/>
            <person name="Miao C."/>
            <person name="Lin Z."/>
            <person name="Wang H."/>
            <person name="Zhou H."/>
            <person name="Yim W.C."/>
            <person name="Priest H.D."/>
            <person name="Zheng C."/>
            <person name="Woodhouse M."/>
            <person name="Edger P.P."/>
            <person name="Guyot R."/>
            <person name="Guo H.B."/>
            <person name="Guo H."/>
            <person name="Zheng G."/>
            <person name="Singh R."/>
            <person name="Sharma A."/>
            <person name="Min X."/>
            <person name="Zheng Y."/>
            <person name="Lee H."/>
            <person name="Gurtowski J."/>
            <person name="Sedlazeck F.J."/>
            <person name="Harkess A."/>
            <person name="McKain M.R."/>
            <person name="Liao Z."/>
            <person name="Fang J."/>
            <person name="Liu J."/>
            <person name="Zhang X."/>
            <person name="Zhang Q."/>
            <person name="Hu W."/>
            <person name="Qin Y."/>
            <person name="Wang K."/>
            <person name="Chen L.Y."/>
            <person name="Shirley N."/>
            <person name="Lin Y.R."/>
            <person name="Liu L.Y."/>
            <person name="Hernandez A.G."/>
            <person name="Wright C.L."/>
            <person name="Bulone V."/>
            <person name="Tuskan G.A."/>
            <person name="Heath K."/>
            <person name="Zee F."/>
            <person name="Moore P.H."/>
            <person name="Sunkar R."/>
            <person name="Leebens-Mack J.H."/>
            <person name="Mockler T."/>
            <person name="Bennetzen J.L."/>
            <person name="Freeling M."/>
            <person name="Sankoff D."/>
            <person name="Paterson A.H."/>
            <person name="Zhu X."/>
            <person name="Yang X."/>
            <person name="Smith J.A."/>
            <person name="Cushman J.C."/>
            <person name="Paull R.E."/>
            <person name="Yu Q."/>
        </authorList>
    </citation>
    <scope>NUCLEOTIDE SEQUENCE [LARGE SCALE GENOMIC DNA]</scope>
    <source>
        <strain evidence="4">cv. F153</strain>
    </source>
</reference>
<evidence type="ECO:0000256" key="2">
    <source>
        <dbReference type="SAM" id="MobiDB-lite"/>
    </source>
</evidence>
<dbReference type="OrthoDB" id="2129491at2759"/>
<proteinExistence type="predicted"/>
<dbReference type="PANTHER" id="PTHR15921">
    <property type="entry name" value="PRE-MRNA CLEAVAGE COMPLEX II"/>
    <property type="match status" value="1"/>
</dbReference>
<dbReference type="GO" id="GO:0000993">
    <property type="term" value="F:RNA polymerase II complex binding"/>
    <property type="evidence" value="ECO:0007669"/>
    <property type="project" value="InterPro"/>
</dbReference>
<gene>
    <name evidence="5" type="primary">LOC109720450</name>
</gene>
<dbReference type="AlphaFoldDB" id="A0A6P5G3K1"/>
<evidence type="ECO:0000313" key="4">
    <source>
        <dbReference type="Proteomes" id="UP000515123"/>
    </source>
</evidence>
<feature type="compositionally biased region" description="Low complexity" evidence="2">
    <location>
        <begin position="439"/>
        <end position="453"/>
    </location>
</feature>
<organism evidence="4 5">
    <name type="scientific">Ananas comosus</name>
    <name type="common">Pineapple</name>
    <name type="synonym">Ananas ananas</name>
    <dbReference type="NCBI Taxonomy" id="4615"/>
    <lineage>
        <taxon>Eukaryota</taxon>
        <taxon>Viridiplantae</taxon>
        <taxon>Streptophyta</taxon>
        <taxon>Embryophyta</taxon>
        <taxon>Tracheophyta</taxon>
        <taxon>Spermatophyta</taxon>
        <taxon>Magnoliopsida</taxon>
        <taxon>Liliopsida</taxon>
        <taxon>Poales</taxon>
        <taxon>Bromeliaceae</taxon>
        <taxon>Bromelioideae</taxon>
        <taxon>Ananas</taxon>
    </lineage>
</organism>
<feature type="region of interest" description="Disordered" evidence="2">
    <location>
        <begin position="677"/>
        <end position="700"/>
    </location>
</feature>
<feature type="compositionally biased region" description="Basic and acidic residues" evidence="2">
    <location>
        <begin position="1"/>
        <end position="13"/>
    </location>
</feature>
<dbReference type="PROSITE" id="PS51391">
    <property type="entry name" value="CID"/>
    <property type="match status" value="1"/>
</dbReference>
<protein>
    <submittedName>
        <fullName evidence="5">Polyadenylation and cleavage factor homolog 4-like</fullName>
    </submittedName>
</protein>
<feature type="compositionally biased region" description="Polar residues" evidence="2">
    <location>
        <begin position="678"/>
        <end position="700"/>
    </location>
</feature>
<dbReference type="InterPro" id="IPR013087">
    <property type="entry name" value="Znf_C2H2_type"/>
</dbReference>
<dbReference type="Proteomes" id="UP000515123">
    <property type="component" value="Linkage group 14"/>
</dbReference>
<dbReference type="GO" id="GO:0006369">
    <property type="term" value="P:termination of RNA polymerase II transcription"/>
    <property type="evidence" value="ECO:0007669"/>
    <property type="project" value="InterPro"/>
</dbReference>
<keyword evidence="1" id="KW-0507">mRNA processing</keyword>
<dbReference type="GO" id="GO:0005737">
    <property type="term" value="C:cytoplasm"/>
    <property type="evidence" value="ECO:0007669"/>
    <property type="project" value="TreeGrafter"/>
</dbReference>
<dbReference type="InterPro" id="IPR006569">
    <property type="entry name" value="CID_dom"/>
</dbReference>
<dbReference type="RefSeq" id="XP_020103161.1">
    <property type="nucleotide sequence ID" value="XM_020247572.1"/>
</dbReference>
<feature type="compositionally biased region" description="Low complexity" evidence="2">
    <location>
        <begin position="519"/>
        <end position="531"/>
    </location>
</feature>
<accession>A0A6P5G3K1</accession>
<dbReference type="CDD" id="cd16982">
    <property type="entry name" value="CID_Pcf11"/>
    <property type="match status" value="1"/>
</dbReference>
<dbReference type="GeneID" id="109720450"/>
<dbReference type="Gene3D" id="1.25.40.90">
    <property type="match status" value="1"/>
</dbReference>
<feature type="domain" description="CID" evidence="3">
    <location>
        <begin position="73"/>
        <end position="201"/>
    </location>
</feature>
<feature type="region of interest" description="Disordered" evidence="2">
    <location>
        <begin position="1"/>
        <end position="24"/>
    </location>
</feature>
<sequence length="999" mass="109814">MEEERFPSSRENPRTSVAAAAFPQAERPPRAIAAAAADARPSPPILERFRAMIREREEEMSEVLDGDPPPPPTAAEVVRMYEEVLAELTFNSKPIITELTIIAGQHIQFAQGIANAICARILEVPMDQKLPSLYLLDSIVKNIGQDYVRHFASRLPKVFCEAYNQVHPSLYSAMRHLFGTWSQVFPSSVLRKIEDALQFSPRENQRSLGIANLRQSESPSPRPSHGIHVNPKYLEARNQFKSSTMDIQHIRGVSSKSGDLEYDHSGSLPPRVPMAGVGSPGYTATHTNLEGSLLHSRSNIPKVLSPSRIGMRRSRSPPGDLYPPVSPPRRVIERPSPSRTGFGYGRGRVADQNGIFEMPSEASKAYKLNNGFGKQNARELIDAYGNYRGKDEKLPKLQRLDTNGNVGEATAIKWKTSDEEEYVWEDMSPTLADRSRRNSLPPIGPSSGMLSSGPGFSRPNAGIMNTDFVRHSWPGQGQLAAIDDPVLNVEDRLPVAGSGHEVNKKYPQSARHHNESFSYYQSSSYHSQEPSKLPHMLRPTSQQSLDPLSRVPAPQMASGLSRVAPSITQKLTIPYDTPLDNEVPFQRSSTAYSDQPNEKQLAQRAHSPIPGPLEWPPVRKSEMQLLPSIPPNLNHFKSAADFLETNRTSVNQGPNPSLILPQQQYNTSKLVQLPYQPPVSSHANQQSQGGVVMRSQSQEADGSYVHNVQAQLPAQSPATFGAVQPLTHILAKGHGIAAAPVLPNSLPAMPSSVPLHNLPPLHSSGVLPPLPPGPPPTFLQTGPSAQIAGPVISNSTSIAFPGLLSTLMAQGLIKLTPPAQSQDSVGIEFNTELLKVRHESAINALYSDLPRQCTTCGLRFKFQEEHSSHMDWHVTKNRISRNRKQKPSRKWFVSAKEWLSGAETLGNDFVPGFLPTEAAVEKKEDKEMTVPADEKQNVCALCGEPFEDFYSDENEEWMYKGAVYMNAPDGNFEGLDSSQLGPIVHAKCRSESGDASGQT</sequence>
<feature type="region of interest" description="Disordered" evidence="2">
    <location>
        <begin position="519"/>
        <end position="553"/>
    </location>
</feature>
<evidence type="ECO:0000256" key="1">
    <source>
        <dbReference type="ARBA" id="ARBA00022664"/>
    </source>
</evidence>
<dbReference type="PANTHER" id="PTHR15921:SF12">
    <property type="entry name" value="POLYADENYLATION AND CLEAVAGE FACTOR HOMOLOG 4"/>
    <property type="match status" value="1"/>
</dbReference>
<feature type="region of interest" description="Disordered" evidence="2">
    <location>
        <begin position="308"/>
        <end position="346"/>
    </location>
</feature>
<dbReference type="FunFam" id="1.25.40.90:FF:000023">
    <property type="entry name" value="polyadenylation and cleavage factor homolog 4"/>
    <property type="match status" value="1"/>
</dbReference>
<dbReference type="InterPro" id="IPR057242">
    <property type="entry name" value="PCFS4-like"/>
</dbReference>
<keyword evidence="4" id="KW-1185">Reference proteome</keyword>
<dbReference type="SMART" id="SM00582">
    <property type="entry name" value="RPR"/>
    <property type="match status" value="1"/>
</dbReference>